<feature type="transmembrane region" description="Helical" evidence="2">
    <location>
        <begin position="239"/>
        <end position="262"/>
    </location>
</feature>
<dbReference type="SUPFAM" id="SSF58100">
    <property type="entry name" value="Bacterial hemolysins"/>
    <property type="match status" value="1"/>
</dbReference>
<feature type="transmembrane region" description="Helical" evidence="2">
    <location>
        <begin position="269"/>
        <end position="293"/>
    </location>
</feature>
<dbReference type="RefSeq" id="WP_160647472.1">
    <property type="nucleotide sequence ID" value="NZ_SIJB01000035.1"/>
</dbReference>
<dbReference type="Proteomes" id="UP000448943">
    <property type="component" value="Unassembled WGS sequence"/>
</dbReference>
<dbReference type="OrthoDB" id="2925033at2"/>
<dbReference type="AlphaFoldDB" id="A0A6N9Q723"/>
<keyword evidence="2" id="KW-0472">Membrane</keyword>
<dbReference type="InterPro" id="IPR052785">
    <property type="entry name" value="Enterotoxin_cmpnt"/>
</dbReference>
<dbReference type="SUPFAM" id="SSF49265">
    <property type="entry name" value="Fibronectin type III"/>
    <property type="match status" value="1"/>
</dbReference>
<feature type="coiled-coil region" evidence="1">
    <location>
        <begin position="217"/>
        <end position="244"/>
    </location>
</feature>
<evidence type="ECO:0000313" key="6">
    <source>
        <dbReference type="Proteomes" id="UP000448943"/>
    </source>
</evidence>
<keyword evidence="2" id="KW-0812">Transmembrane</keyword>
<keyword evidence="1" id="KW-0175">Coiled coil</keyword>
<dbReference type="CDD" id="cd00063">
    <property type="entry name" value="FN3"/>
    <property type="match status" value="1"/>
</dbReference>
<keyword evidence="2" id="KW-1133">Transmembrane helix</keyword>
<gene>
    <name evidence="5" type="ORF">ERL59_17030</name>
</gene>
<dbReference type="PANTHER" id="PTHR38443">
    <property type="match status" value="1"/>
</dbReference>
<dbReference type="InterPro" id="IPR003961">
    <property type="entry name" value="FN3_dom"/>
</dbReference>
<evidence type="ECO:0000256" key="2">
    <source>
        <dbReference type="SAM" id="Phobius"/>
    </source>
</evidence>
<proteinExistence type="predicted"/>
<dbReference type="InterPro" id="IPR013783">
    <property type="entry name" value="Ig-like_fold"/>
</dbReference>
<evidence type="ECO:0000313" key="5">
    <source>
        <dbReference type="EMBL" id="NBI30657.1"/>
    </source>
</evidence>
<evidence type="ECO:0000259" key="4">
    <source>
        <dbReference type="PROSITE" id="PS50853"/>
    </source>
</evidence>
<dbReference type="PANTHER" id="PTHR38443:SF2">
    <property type="entry name" value="NON-HEMOLYTIC ENTEROTOXIN LYTIC COMPONENT L1"/>
    <property type="match status" value="1"/>
</dbReference>
<accession>A0A6N9Q723</accession>
<dbReference type="Gene3D" id="1.20.1170.10">
    <property type="match status" value="1"/>
</dbReference>
<name>A0A6N9Q723_9BACL</name>
<feature type="signal peptide" evidence="3">
    <location>
        <begin position="1"/>
        <end position="28"/>
    </location>
</feature>
<dbReference type="InterPro" id="IPR008414">
    <property type="entry name" value="HBL"/>
</dbReference>
<organism evidence="5 6">
    <name type="scientific">Chengkuizengella marina</name>
    <dbReference type="NCBI Taxonomy" id="2507566"/>
    <lineage>
        <taxon>Bacteria</taxon>
        <taxon>Bacillati</taxon>
        <taxon>Bacillota</taxon>
        <taxon>Bacilli</taxon>
        <taxon>Bacillales</taxon>
        <taxon>Paenibacillaceae</taxon>
        <taxon>Chengkuizengella</taxon>
    </lineage>
</organism>
<evidence type="ECO:0000256" key="1">
    <source>
        <dbReference type="SAM" id="Coils"/>
    </source>
</evidence>
<keyword evidence="3" id="KW-0732">Signal</keyword>
<feature type="chain" id="PRO_5027123900" description="Fibronectin type-III domain-containing protein" evidence="3">
    <location>
        <begin position="29"/>
        <end position="502"/>
    </location>
</feature>
<keyword evidence="6" id="KW-1185">Reference proteome</keyword>
<dbReference type="PROSITE" id="PS50853">
    <property type="entry name" value="FN3"/>
    <property type="match status" value="1"/>
</dbReference>
<comment type="caution">
    <text evidence="5">The sequence shown here is derived from an EMBL/GenBank/DDBJ whole genome shotgun (WGS) entry which is preliminary data.</text>
</comment>
<evidence type="ECO:0000256" key="3">
    <source>
        <dbReference type="SAM" id="SignalP"/>
    </source>
</evidence>
<dbReference type="EMBL" id="SIJB01000035">
    <property type="protein sequence ID" value="NBI30657.1"/>
    <property type="molecule type" value="Genomic_DNA"/>
</dbReference>
<protein>
    <recommendedName>
        <fullName evidence="4">Fibronectin type-III domain-containing protein</fullName>
    </recommendedName>
</protein>
<dbReference type="InterPro" id="IPR036116">
    <property type="entry name" value="FN3_sf"/>
</dbReference>
<dbReference type="GO" id="GO:0016020">
    <property type="term" value="C:membrane"/>
    <property type="evidence" value="ECO:0007669"/>
    <property type="project" value="InterPro"/>
</dbReference>
<feature type="domain" description="Fibronectin type-III" evidence="4">
    <location>
        <begin position="417"/>
        <end position="502"/>
    </location>
</feature>
<reference evidence="5 6" key="1">
    <citation type="submission" date="2019-01" db="EMBL/GenBank/DDBJ databases">
        <title>Chengkuizengella sp. nov., isolated from deep-sea sediment of East Pacific Ocean.</title>
        <authorList>
            <person name="Yang J."/>
            <person name="Lai Q."/>
            <person name="Shao Z."/>
        </authorList>
    </citation>
    <scope>NUCLEOTIDE SEQUENCE [LARGE SCALE GENOMIC DNA]</scope>
    <source>
        <strain evidence="5 6">YPA3-1-1</strain>
    </source>
</reference>
<sequence>MKITKKTITATVLALSLAGSSIPYNVFAEEVIPIEVAGEQDSALVDATSQFQNRAQQLIADKLALDIYANTILSQGTIQQVQFTDNTGTLITVPINEHQATAKEHATYWRDDLEPQLIDLNLDIRSYASDFQTYSNLAIDYLDGVYSDDGTPDVDDFKLVMDAIQSDINEKITNVDHTIEQLTSFSGDLTSDSTDLKDDKSILDEFLGANGEDGYAIEQLNQDIENYERQLDSLRDQQLTATLSVAGTGTALLIGGALVLAIAPETSPWIIGGMVAGGVLTATAGTATASIVYGDQINSVRQQYNAAMDELTDLQKQAAGFKIAEQQVSLMVEKIDSAIAALNDVKSTWVTLDYELGDLVNSINKADENVDRLVLLAKADLNNANDKWEEVYRQTDLLAAFGNAQTISDFDEYQFDAPTNLIASITSDDVTLSWDRPTFASEINGDQITYVILLDGQVIKSDLTNTSVVLSGSDAPFGEHTYKVRAFDGVVYSDTVTINITN</sequence>
<dbReference type="Pfam" id="PF05791">
    <property type="entry name" value="Bacillus_HBL"/>
    <property type="match status" value="1"/>
</dbReference>
<dbReference type="Gene3D" id="2.60.40.10">
    <property type="entry name" value="Immunoglobulins"/>
    <property type="match status" value="1"/>
</dbReference>